<dbReference type="EMBL" id="CP014501">
    <property type="protein sequence ID" value="ANB12511.1"/>
    <property type="molecule type" value="Genomic_DNA"/>
</dbReference>
<dbReference type="OrthoDB" id="74460at2759"/>
<protein>
    <submittedName>
        <fullName evidence="3">Putative metalloendopeptidase</fullName>
    </submittedName>
</protein>
<evidence type="ECO:0000313" key="4">
    <source>
        <dbReference type="Proteomes" id="UP000189580"/>
    </source>
</evidence>
<evidence type="ECO:0000259" key="2">
    <source>
        <dbReference type="PROSITE" id="PS51752"/>
    </source>
</evidence>
<dbReference type="PANTHER" id="PTHR21054:SF2">
    <property type="entry name" value="MIP04191P"/>
    <property type="match status" value="1"/>
</dbReference>
<organism evidence="3 4">
    <name type="scientific">Sugiyamaella lignohabitans</name>
    <dbReference type="NCBI Taxonomy" id="796027"/>
    <lineage>
        <taxon>Eukaryota</taxon>
        <taxon>Fungi</taxon>
        <taxon>Dikarya</taxon>
        <taxon>Ascomycota</taxon>
        <taxon>Saccharomycotina</taxon>
        <taxon>Dipodascomycetes</taxon>
        <taxon>Dipodascales</taxon>
        <taxon>Trichomonascaceae</taxon>
        <taxon>Sugiyamaella</taxon>
    </lineage>
</organism>
<feature type="compositionally biased region" description="Polar residues" evidence="1">
    <location>
        <begin position="32"/>
        <end position="44"/>
    </location>
</feature>
<keyword evidence="4" id="KW-1185">Reference proteome</keyword>
<dbReference type="InterPro" id="IPR001229">
    <property type="entry name" value="Jacalin-like_lectin_dom"/>
</dbReference>
<feature type="compositionally biased region" description="Polar residues" evidence="1">
    <location>
        <begin position="716"/>
        <end position="725"/>
    </location>
</feature>
<dbReference type="KEGG" id="slb:AWJ20_767"/>
<dbReference type="InterPro" id="IPR021917">
    <property type="entry name" value="Unchr_Zn-peptidase-like"/>
</dbReference>
<gene>
    <name evidence="3" type="ORF">AWJ20_767</name>
</gene>
<dbReference type="Gene3D" id="2.100.10.30">
    <property type="entry name" value="Jacalin-like lectin domain"/>
    <property type="match status" value="1"/>
</dbReference>
<evidence type="ECO:0000313" key="3">
    <source>
        <dbReference type="EMBL" id="ANB12511.1"/>
    </source>
</evidence>
<feature type="domain" description="Jacalin-type lectin" evidence="2">
    <location>
        <begin position="561"/>
        <end position="699"/>
    </location>
</feature>
<feature type="region of interest" description="Disordered" evidence="1">
    <location>
        <begin position="1"/>
        <end position="54"/>
    </location>
</feature>
<dbReference type="Proteomes" id="UP000189580">
    <property type="component" value="Chromosome a"/>
</dbReference>
<dbReference type="SUPFAM" id="SSF55486">
    <property type="entry name" value="Metalloproteases ('zincins'), catalytic domain"/>
    <property type="match status" value="1"/>
</dbReference>
<dbReference type="PROSITE" id="PS51752">
    <property type="entry name" value="JACALIN_LECTIN"/>
    <property type="match status" value="1"/>
</dbReference>
<evidence type="ECO:0000256" key="1">
    <source>
        <dbReference type="SAM" id="MobiDB-lite"/>
    </source>
</evidence>
<feature type="compositionally biased region" description="Pro residues" evidence="1">
    <location>
        <begin position="22"/>
        <end position="31"/>
    </location>
</feature>
<dbReference type="GO" id="GO:0005737">
    <property type="term" value="C:cytoplasm"/>
    <property type="evidence" value="ECO:0007669"/>
    <property type="project" value="TreeGrafter"/>
</dbReference>
<reference evidence="3 4" key="1">
    <citation type="submission" date="2016-02" db="EMBL/GenBank/DDBJ databases">
        <title>Complete genome sequence and transcriptome regulation of the pentose utilising yeast Sugiyamaella lignohabitans.</title>
        <authorList>
            <person name="Bellasio M."/>
            <person name="Peymann A."/>
            <person name="Valli M."/>
            <person name="Sipitzky M."/>
            <person name="Graf A."/>
            <person name="Sauer M."/>
            <person name="Marx H."/>
            <person name="Mattanovich D."/>
        </authorList>
    </citation>
    <scope>NUCLEOTIDE SEQUENCE [LARGE SCALE GENOMIC DNA]</scope>
    <source>
        <strain evidence="3 4">CBS 10342</strain>
    </source>
</reference>
<name>A0A167D5K4_9ASCO</name>
<feature type="compositionally biased region" description="Low complexity" evidence="1">
    <location>
        <begin position="729"/>
        <end position="738"/>
    </location>
</feature>
<dbReference type="GeneID" id="30037835"/>
<dbReference type="Pfam" id="PF12044">
    <property type="entry name" value="Metallopep"/>
    <property type="match status" value="1"/>
</dbReference>
<accession>A0A167D5K4</accession>
<dbReference type="Pfam" id="PF01419">
    <property type="entry name" value="Jacalin"/>
    <property type="match status" value="1"/>
</dbReference>
<proteinExistence type="predicted"/>
<dbReference type="AlphaFoldDB" id="A0A167D5K4"/>
<dbReference type="PANTHER" id="PTHR21054">
    <property type="entry name" value="ZINC METALLOPROTEINASE-RELATED"/>
    <property type="match status" value="1"/>
</dbReference>
<dbReference type="InterPro" id="IPR053002">
    <property type="entry name" value="Metalloproteinase_M10B"/>
</dbReference>
<feature type="region of interest" description="Disordered" evidence="1">
    <location>
        <begin position="704"/>
        <end position="755"/>
    </location>
</feature>
<sequence length="910" mass="99958">MFRRHHNNDKPVASMGVHEVPGHPPGPPPPINNSTRPQSNQDQKVFSGGSGDAGLRPRFLNISSGETVHQRLFLTHGGAGPANTQFDGSILIYHHLNSFPSQRFPVSDGIFKAIIHLEPGWNRVRFVYEGPGATGGQEVSSVLELNYVPLLQDPPVHFCIVLGKDSKGEFDSPKYKRDKEGNGLDLLVKKVRLAGYMMSCFTHEQMNRNGFGHRSFRLYEEFLPDTLSVRGKDCRTTAKIHIVRSEKTVAEIRDPNRAQQNPHGNDTGSLFGIALDALKAHGGPFDSGHPVHAAVIFADTHWDPQQKLVLGHAALGGGSGDIRLAIFGSHACHSWPSSIEEIVPAFMDDTRTDTTQVANDSNQSGTSWEACNIGQGAFMHEIGHLLGCPHQPYGVMLRDYITWNRSFMTREAFCARTNSPGLHLALPKDECGWHRLDALRFRFHPGFRNPDEEPVRQASKPNVYPVEMGSFARSDSGIYLVEIHVDGQCRGHLEFPDRPQTEVYLLESELRSHIPEKYRSSDKKIKLEILSVGEQQVTIEEFGQTSRTVVIPGLQSPGLLSNKLGGGSGDETVTLFPPGGQAQIRAIRVFAGRALDGIELFFFDGSSTLFGKQGGKPNDFPLEAGETLVGLMVRTGAWVDGAQIITSHRRSPVYGNSTGGGVHELIAPTGYQLAGLYGNIGVSTEGARCLRRLGRCPRPRCARFASGLDRVGPPKTRSSGSPTPDSSEARGAAGSGAEPQPPEAHSPRQKLTAPGMDHFHRDCVQSYKLDYLQKIYRLSIETASVGQFRAGAEFGRLALFEQDEEHGRGECRQPVPGDDVLEMGVAELHFRRLANRNSSTNENLGVHFATVVCQVLKCLDIYRLTSGTGSHVVNTHEVIVALLWLIRWCEKILGRFLSQHTLNSLLALNK</sequence>
<dbReference type="SUPFAM" id="SSF51101">
    <property type="entry name" value="Mannose-binding lectins"/>
    <property type="match status" value="1"/>
</dbReference>
<dbReference type="InterPro" id="IPR036404">
    <property type="entry name" value="Jacalin-like_lectin_dom_sf"/>
</dbReference>
<dbReference type="RefSeq" id="XP_018734988.1">
    <property type="nucleotide sequence ID" value="XM_018882728.1"/>
</dbReference>